<accession>A0A212K4M3</accession>
<name>A0A212K4M3_9BACT</name>
<dbReference type="Gene3D" id="1.10.260.40">
    <property type="entry name" value="lambda repressor-like DNA-binding domains"/>
    <property type="match status" value="1"/>
</dbReference>
<organism evidence="3">
    <name type="scientific">uncultured Desulfovibrio sp</name>
    <dbReference type="NCBI Taxonomy" id="167968"/>
    <lineage>
        <taxon>Bacteria</taxon>
        <taxon>Pseudomonadati</taxon>
        <taxon>Thermodesulfobacteriota</taxon>
        <taxon>Desulfovibrionia</taxon>
        <taxon>Desulfovibrionales</taxon>
        <taxon>Desulfovibrionaceae</taxon>
        <taxon>Desulfovibrio</taxon>
        <taxon>environmental samples</taxon>
    </lineage>
</organism>
<dbReference type="AlphaFoldDB" id="A0A212K4M3"/>
<dbReference type="InterPro" id="IPR001387">
    <property type="entry name" value="Cro/C1-type_HTH"/>
</dbReference>
<keyword evidence="1" id="KW-0238">DNA-binding</keyword>
<dbReference type="InterPro" id="IPR010982">
    <property type="entry name" value="Lambda_DNA-bd_dom_sf"/>
</dbReference>
<dbReference type="PANTHER" id="PTHR36924">
    <property type="entry name" value="ANTITOXIN HIGA-1"/>
    <property type="match status" value="1"/>
</dbReference>
<dbReference type="InterPro" id="IPR013430">
    <property type="entry name" value="Toxin_antidote_HigA"/>
</dbReference>
<dbReference type="RefSeq" id="WP_227119441.1">
    <property type="nucleotide sequence ID" value="NZ_LT598928.1"/>
</dbReference>
<feature type="domain" description="HTH cro/C1-type" evidence="2">
    <location>
        <begin position="18"/>
        <end position="65"/>
    </location>
</feature>
<protein>
    <submittedName>
        <fullName evidence="3">Virulence-associated protein I</fullName>
    </submittedName>
</protein>
<proteinExistence type="predicted"/>
<evidence type="ECO:0000259" key="2">
    <source>
        <dbReference type="PROSITE" id="PS50943"/>
    </source>
</evidence>
<gene>
    <name evidence="3" type="primary">vapI</name>
    <name evidence="3" type="ORF">KM92DES2_12210</name>
</gene>
<evidence type="ECO:0000256" key="1">
    <source>
        <dbReference type="ARBA" id="ARBA00023125"/>
    </source>
</evidence>
<dbReference type="NCBIfam" id="TIGR02607">
    <property type="entry name" value="antidote_HigA"/>
    <property type="match status" value="1"/>
</dbReference>
<dbReference type="CDD" id="cd00093">
    <property type="entry name" value="HTH_XRE"/>
    <property type="match status" value="1"/>
</dbReference>
<dbReference type="Pfam" id="PF01381">
    <property type="entry name" value="HTH_3"/>
    <property type="match status" value="1"/>
</dbReference>
<dbReference type="EMBL" id="FLUP01000001">
    <property type="protein sequence ID" value="SBW06592.1"/>
    <property type="molecule type" value="Genomic_DNA"/>
</dbReference>
<evidence type="ECO:0000313" key="3">
    <source>
        <dbReference type="EMBL" id="SBW06592.1"/>
    </source>
</evidence>
<dbReference type="PANTHER" id="PTHR36924:SF1">
    <property type="entry name" value="ANTITOXIN HIGA-1"/>
    <property type="match status" value="1"/>
</dbReference>
<dbReference type="PROSITE" id="PS50943">
    <property type="entry name" value="HTH_CROC1"/>
    <property type="match status" value="1"/>
</dbReference>
<sequence>MIAIHPGEILREEYMAPLGLTASTLALELRIIASRVHEIINEKRGISVDTALRLAKFFETDLNLWVNLQAQYEADSMDAQKQTDMERIVPYSMLQQARAVR</sequence>
<reference evidence="3" key="1">
    <citation type="submission" date="2016-04" db="EMBL/GenBank/DDBJ databases">
        <authorList>
            <person name="Evans L.H."/>
            <person name="Alamgir A."/>
            <person name="Owens N."/>
            <person name="Weber N.D."/>
            <person name="Virtaneva K."/>
            <person name="Barbian K."/>
            <person name="Babar A."/>
            <person name="Rosenke K."/>
        </authorList>
    </citation>
    <scope>NUCLEOTIDE SEQUENCE</scope>
    <source>
        <strain evidence="3">92-2</strain>
    </source>
</reference>
<dbReference type="GO" id="GO:0003677">
    <property type="term" value="F:DNA binding"/>
    <property type="evidence" value="ECO:0007669"/>
    <property type="project" value="UniProtKB-KW"/>
</dbReference>
<dbReference type="SMART" id="SM00530">
    <property type="entry name" value="HTH_XRE"/>
    <property type="match status" value="1"/>
</dbReference>
<dbReference type="SUPFAM" id="SSF47413">
    <property type="entry name" value="lambda repressor-like DNA-binding domains"/>
    <property type="match status" value="1"/>
</dbReference>